<protein>
    <submittedName>
        <fullName evidence="2">Uncharacterized protein</fullName>
    </submittedName>
</protein>
<keyword evidence="3" id="KW-1185">Reference proteome</keyword>
<evidence type="ECO:0000313" key="2">
    <source>
        <dbReference type="EMBL" id="PSR90341.1"/>
    </source>
</evidence>
<reference evidence="2 3" key="1">
    <citation type="journal article" date="2018" name="Mycol. Prog.">
        <title>Coniella lustricola, a new species from submerged detritus.</title>
        <authorList>
            <person name="Raudabaugh D.B."/>
            <person name="Iturriaga T."/>
            <person name="Carver A."/>
            <person name="Mondo S."/>
            <person name="Pangilinan J."/>
            <person name="Lipzen A."/>
            <person name="He G."/>
            <person name="Amirebrahimi M."/>
            <person name="Grigoriev I.V."/>
            <person name="Miller A.N."/>
        </authorList>
    </citation>
    <scope>NUCLEOTIDE SEQUENCE [LARGE SCALE GENOMIC DNA]</scope>
    <source>
        <strain evidence="2 3">B22-T-1</strain>
    </source>
</reference>
<feature type="signal peptide" evidence="1">
    <location>
        <begin position="1"/>
        <end position="21"/>
    </location>
</feature>
<sequence length="60" mass="6430">MNAGPCSAAAVSLIQLLLSSSWTPAEHGTKAVAADQWTPVQLPPFQKEVEAMQPRRRAAD</sequence>
<feature type="chain" id="PRO_5015499403" evidence="1">
    <location>
        <begin position="22"/>
        <end position="60"/>
    </location>
</feature>
<dbReference type="EMBL" id="KZ678421">
    <property type="protein sequence ID" value="PSR90341.1"/>
    <property type="molecule type" value="Genomic_DNA"/>
</dbReference>
<organism evidence="2 3">
    <name type="scientific">Coniella lustricola</name>
    <dbReference type="NCBI Taxonomy" id="2025994"/>
    <lineage>
        <taxon>Eukaryota</taxon>
        <taxon>Fungi</taxon>
        <taxon>Dikarya</taxon>
        <taxon>Ascomycota</taxon>
        <taxon>Pezizomycotina</taxon>
        <taxon>Sordariomycetes</taxon>
        <taxon>Sordariomycetidae</taxon>
        <taxon>Diaporthales</taxon>
        <taxon>Schizoparmaceae</taxon>
        <taxon>Coniella</taxon>
    </lineage>
</organism>
<name>A0A2T3AB66_9PEZI</name>
<evidence type="ECO:0000313" key="3">
    <source>
        <dbReference type="Proteomes" id="UP000241462"/>
    </source>
</evidence>
<dbReference type="AlphaFoldDB" id="A0A2T3AB66"/>
<keyword evidence="1" id="KW-0732">Signal</keyword>
<gene>
    <name evidence="2" type="ORF">BD289DRAFT_431248</name>
</gene>
<proteinExistence type="predicted"/>
<dbReference type="Proteomes" id="UP000241462">
    <property type="component" value="Unassembled WGS sequence"/>
</dbReference>
<evidence type="ECO:0000256" key="1">
    <source>
        <dbReference type="SAM" id="SignalP"/>
    </source>
</evidence>
<accession>A0A2T3AB66</accession>
<dbReference type="InParanoid" id="A0A2T3AB66"/>